<keyword evidence="3 5" id="KW-0689">Ribosomal protein</keyword>
<keyword evidence="4" id="KW-0687">Ribonucleoprotein</keyword>
<accession>A0A8F0FC71</accession>
<evidence type="ECO:0000313" key="5">
    <source>
        <dbReference type="EMBL" id="QWK44498.1"/>
    </source>
</evidence>
<dbReference type="SUPFAM" id="SSF53137">
    <property type="entry name" value="Translational machinery components"/>
    <property type="match status" value="1"/>
</dbReference>
<proteinExistence type="inferred from homology"/>
<dbReference type="GO" id="GO:0005840">
    <property type="term" value="C:ribosome"/>
    <property type="evidence" value="ECO:0007669"/>
    <property type="project" value="UniProtKB-KW"/>
</dbReference>
<dbReference type="Gene3D" id="3.30.420.80">
    <property type="entry name" value="Ribosomal protein S11"/>
    <property type="match status" value="1"/>
</dbReference>
<dbReference type="Pfam" id="PF00411">
    <property type="entry name" value="Ribosomal_S11"/>
    <property type="match status" value="1"/>
</dbReference>
<gene>
    <name evidence="5" type="primary">rps11</name>
</gene>
<dbReference type="GO" id="GO:0006412">
    <property type="term" value="P:translation"/>
    <property type="evidence" value="ECO:0007669"/>
    <property type="project" value="InterPro"/>
</dbReference>
<organism evidence="5">
    <name type="scientific">Desmarestia aculeata</name>
    <dbReference type="NCBI Taxonomy" id="62298"/>
    <lineage>
        <taxon>Eukaryota</taxon>
        <taxon>Sar</taxon>
        <taxon>Stramenopiles</taxon>
        <taxon>Ochrophyta</taxon>
        <taxon>PX clade</taxon>
        <taxon>Phaeophyceae</taxon>
        <taxon>Desmarestiales</taxon>
        <taxon>Desmarestiaceae</taxon>
        <taxon>Desmarestia</taxon>
    </lineage>
</organism>
<dbReference type="EMBL" id="MZ156052">
    <property type="protein sequence ID" value="QWK44498.1"/>
    <property type="molecule type" value="Genomic_DNA"/>
</dbReference>
<comment type="similarity">
    <text evidence="2">Belongs to the universal ribosomal protein uS11 family.</text>
</comment>
<dbReference type="AlphaFoldDB" id="A0A8F0FC71"/>
<evidence type="ECO:0000256" key="4">
    <source>
        <dbReference type="ARBA" id="ARBA00023274"/>
    </source>
</evidence>
<dbReference type="InterPro" id="IPR036967">
    <property type="entry name" value="Ribosomal_uS11_sf"/>
</dbReference>
<comment type="subcellular location">
    <subcellularLocation>
        <location evidence="1">Plastid</location>
        <location evidence="1">Chloroplast</location>
    </subcellularLocation>
</comment>
<evidence type="ECO:0000256" key="3">
    <source>
        <dbReference type="ARBA" id="ARBA00022980"/>
    </source>
</evidence>
<evidence type="ECO:0000256" key="1">
    <source>
        <dbReference type="ARBA" id="ARBA00004229"/>
    </source>
</evidence>
<protein>
    <submittedName>
        <fullName evidence="5">Ribosomal protein S11</fullName>
    </submittedName>
</protein>
<dbReference type="InterPro" id="IPR001971">
    <property type="entry name" value="Ribosomal_uS11"/>
</dbReference>
<keyword evidence="5" id="KW-0496">Mitochondrion</keyword>
<sequence length="183" mass="20868">MLIKISDLNSRVEVSPNSLSNKESLPLLNEKKKSVEDNSTVMVTSLNLFEEDQKLNKLGSVYIKCTKRNIFCTLINPLNKKVETSCSLRVPTYDNKHNERDNLYTRAVLLGRLLAKKTIDLGYKELIIYLTGMNKGQLAIIRSFSKVELEIDSIVLVTSNPHNGCRPAKVRRKKFRSKVRNTN</sequence>
<dbReference type="GO" id="GO:0009507">
    <property type="term" value="C:chloroplast"/>
    <property type="evidence" value="ECO:0007669"/>
    <property type="project" value="UniProtKB-SubCell"/>
</dbReference>
<name>A0A8F0FC71_9PHAE</name>
<reference evidence="5" key="1">
    <citation type="journal article" date="2021" name="Genome Biol. Evol.">
        <title>Genomic rearrangements and sequence evolution across brown algal organelles.</title>
        <authorList>
            <person name="Starko S."/>
            <person name="Bringloe T.T."/>
            <person name="Gomez M.S."/>
            <person name="Darby H."/>
            <person name="Graham S.W."/>
            <person name="Martone P.T."/>
        </authorList>
    </citation>
    <scope>NUCLEOTIDE SEQUENCE</scope>
</reference>
<dbReference type="HAMAP" id="MF_01310">
    <property type="entry name" value="Ribosomal_uS11"/>
    <property type="match status" value="1"/>
</dbReference>
<dbReference type="GO" id="GO:1990904">
    <property type="term" value="C:ribonucleoprotein complex"/>
    <property type="evidence" value="ECO:0007669"/>
    <property type="project" value="UniProtKB-KW"/>
</dbReference>
<dbReference type="GO" id="GO:0003735">
    <property type="term" value="F:structural constituent of ribosome"/>
    <property type="evidence" value="ECO:0007669"/>
    <property type="project" value="InterPro"/>
</dbReference>
<geneLocation type="mitochondrion" evidence="5"/>
<evidence type="ECO:0000256" key="2">
    <source>
        <dbReference type="ARBA" id="ARBA00006194"/>
    </source>
</evidence>